<dbReference type="RefSeq" id="WP_032579673.1">
    <property type="nucleotide sequence ID" value="NZ_JACEFH010000028.1"/>
</dbReference>
<organism evidence="2 3">
    <name type="scientific">Bacteroides fragilis</name>
    <dbReference type="NCBI Taxonomy" id="817"/>
    <lineage>
        <taxon>Bacteria</taxon>
        <taxon>Pseudomonadati</taxon>
        <taxon>Bacteroidota</taxon>
        <taxon>Bacteroidia</taxon>
        <taxon>Bacteroidales</taxon>
        <taxon>Bacteroidaceae</taxon>
        <taxon>Bacteroides</taxon>
    </lineage>
</organism>
<feature type="transmembrane region" description="Helical" evidence="1">
    <location>
        <begin position="134"/>
        <end position="156"/>
    </location>
</feature>
<dbReference type="AlphaFoldDB" id="A0A5C6L9L8"/>
<evidence type="ECO:0000313" key="3">
    <source>
        <dbReference type="Proteomes" id="UP000318041"/>
    </source>
</evidence>
<comment type="caution">
    <text evidence="2">The sequence shown here is derived from an EMBL/GenBank/DDBJ whole genome shotgun (WGS) entry which is preliminary data.</text>
</comment>
<keyword evidence="1" id="KW-1133">Transmembrane helix</keyword>
<gene>
    <name evidence="2" type="ORF">FSA08_11325</name>
</gene>
<feature type="transmembrane region" description="Helical" evidence="1">
    <location>
        <begin position="101"/>
        <end position="122"/>
    </location>
</feature>
<reference evidence="2 3" key="1">
    <citation type="submission" date="2019-08" db="EMBL/GenBank/DDBJ databases">
        <title>Genome sequencing of Bacteroides fragilis Sample_iSURF_9.</title>
        <authorList>
            <person name="Chandler J.E."/>
            <person name="Ruoff K.L."/>
            <person name="Price C.E."/>
            <person name="Valls R.A."/>
            <person name="O'Toole G.A."/>
        </authorList>
    </citation>
    <scope>NUCLEOTIDE SEQUENCE [LARGE SCALE GENOMIC DNA]</scope>
    <source>
        <strain evidence="2 3">CFPLTA004_1B</strain>
    </source>
</reference>
<evidence type="ECO:0008006" key="4">
    <source>
        <dbReference type="Google" id="ProtNLM"/>
    </source>
</evidence>
<keyword evidence="1" id="KW-0812">Transmembrane</keyword>
<proteinExistence type="predicted"/>
<accession>A0A5C6L9L8</accession>
<protein>
    <recommendedName>
        <fullName evidence="4">Transmembrane protein</fullName>
    </recommendedName>
</protein>
<feature type="transmembrane region" description="Helical" evidence="1">
    <location>
        <begin position="38"/>
        <end position="63"/>
    </location>
</feature>
<name>A0A5C6L9L8_BACFG</name>
<keyword evidence="1" id="KW-0472">Membrane</keyword>
<feature type="transmembrane region" description="Helical" evidence="1">
    <location>
        <begin position="12"/>
        <end position="32"/>
    </location>
</feature>
<dbReference type="EMBL" id="VOHY01000008">
    <property type="protein sequence ID" value="TWV73589.1"/>
    <property type="molecule type" value="Genomic_DNA"/>
</dbReference>
<evidence type="ECO:0000256" key="1">
    <source>
        <dbReference type="SAM" id="Phobius"/>
    </source>
</evidence>
<dbReference type="Proteomes" id="UP000318041">
    <property type="component" value="Unassembled WGS sequence"/>
</dbReference>
<sequence length="533" mass="61166">MNNKRKNMSIYITVLLWILIPLLIINGLIFLTSDMLSVFVGGMLSLKLLCYSLFFSYSFLLGYKAQTGGGIIILVLLLILGLFLWQSFISWVEPGTLWREAVGTIIFLGVILSVGILCRYGIKAGGLLRLSSILAFAIVAFVYITVCLSTVCGAYSPIPEELFWKDAYPEKGKNGTVFFHHSKLHINPFDSRVIGVFRFNDKKEYVGYSASMYESHEIVNSGFKVDDTIKASTCDFIHSSYEPLLSNFMSDCQDALYMKEGDYCVFLYTEKGALYRKEFDYHRNGIVKQARTYTYDRETGFHIEREKTIEFDELGFCDKSGRVRWNIKDFHQTDTVVDMESRYGLAYDPAARNRKYALPQQLIIDSFVTVESKTASPDSLRKYSSLDFPLDEYYKLGGVNGHAISVYVNTDEYKWRKIYLSDFTQLGNVEQMYSFIDALELSCLDTGMWVRIGEQSMVVGEDDECCSFVLKEVVKGGKALALYFFDDYAVTTDSRFCFYFNPSIHKDMEIQKRAGVAWNEMKKIFMEYKEKEN</sequence>
<feature type="transmembrane region" description="Helical" evidence="1">
    <location>
        <begin position="70"/>
        <end position="89"/>
    </location>
</feature>
<evidence type="ECO:0000313" key="2">
    <source>
        <dbReference type="EMBL" id="TWV73589.1"/>
    </source>
</evidence>